<dbReference type="Proteomes" id="UP000516444">
    <property type="component" value="Chromosome"/>
</dbReference>
<dbReference type="SUPFAM" id="SSF52540">
    <property type="entry name" value="P-loop containing nucleoside triphosphate hydrolases"/>
    <property type="match status" value="1"/>
</dbReference>
<dbReference type="GO" id="GO:0005524">
    <property type="term" value="F:ATP binding"/>
    <property type="evidence" value="ECO:0007669"/>
    <property type="project" value="UniProtKB-KW"/>
</dbReference>
<accession>A0A7G1NZT0</accession>
<dbReference type="OrthoDB" id="9815222at2"/>
<reference evidence="5 6" key="1">
    <citation type="journal article" date="2014" name="Int. J. Syst. Evol. Microbiol.">
        <title>Complete genome sequence of Corynebacterium casei LMG S-19264T (=DSM 44701T), isolated from a smear-ripened cheese.</title>
        <authorList>
            <consortium name="US DOE Joint Genome Institute (JGI-PGF)"/>
            <person name="Walter F."/>
            <person name="Albersmeier A."/>
            <person name="Kalinowski J."/>
            <person name="Ruckert C."/>
        </authorList>
    </citation>
    <scope>NUCLEOTIDE SEQUENCE [LARGE SCALE GENOMIC DNA]</scope>
    <source>
        <strain evidence="5 6">JCM 4677</strain>
    </source>
</reference>
<dbReference type="Pfam" id="PF00271">
    <property type="entry name" value="Helicase_C"/>
    <property type="match status" value="1"/>
</dbReference>
<dbReference type="PROSITE" id="PS51192">
    <property type="entry name" value="HELICASE_ATP_BIND_1"/>
    <property type="match status" value="1"/>
</dbReference>
<sequence>MTGAPEPLDRLHPGLVHHIVNTLGWPELRPLQEEAIEPLLDGSDAVLLAPTAGGKTEAASFPLLSKMAQENWTGTSVLYVCPLKALLNNLLPRLETYTSWLGRTAALWHGDVSQPRRKRILRDRPDVLLTTPESLEAMLVSTNVDHRAFFSGLQAIVVDEVHAFAGDDRGWHLLAVLERLQRVVGRPVQRIGLSATVGNPDHLLTWLQGSGSGHRAARVVAPHLREASPVLPPPGDIQVDYVGSLENAATVITALHRGEKRLVFCESRRQVEKLGQSLRAKGVTTFLSHASLSVDERRRAEEAFTEARDCVIVSTSTLELGIDVGDLDRVIQVDAPASVASFLQRLGRTGRRSGSIRNCLFLTIDEDGLIAAAALLLLWSRGWVEPVVAPPEPRHIVAQQVLALCLQEHRVGDRLWQEWWGGLGPFGASAEPIVRHLIEEGFLDRDGGMLFIGPEAERRFGYRHFMDLTAVFTAAPEFTVLSGRTEIGTTNPALLTEEVVGPRRLLLAGQSWQVTYIDWSRRRCFVEPVDGGGKARWGGAGSGRTASYELTRAAREVLLGADPPVTLTGRARTALAQARESSSELVHPDGTVVVRGGRDTNVRWWTWAGYRANATLTATLTTIADPLQRPTDTCIRLREDATPAEWRKVTSEAADQLCLPAVDARALNGLKFNAALPTRLAEATLAARLADLDGATAALREPTRFTALGQ</sequence>
<feature type="domain" description="Helicase C-terminal" evidence="4">
    <location>
        <begin position="244"/>
        <end position="395"/>
    </location>
</feature>
<keyword evidence="5" id="KW-0378">Hydrolase</keyword>
<dbReference type="RefSeq" id="WP_055507312.1">
    <property type="nucleotide sequence ID" value="NZ_AP023440.1"/>
</dbReference>
<dbReference type="KEGG" id="sgm:GCM10017557_20090"/>
<feature type="domain" description="Helicase ATP-binding" evidence="3">
    <location>
        <begin position="36"/>
        <end position="208"/>
    </location>
</feature>
<evidence type="ECO:0000259" key="4">
    <source>
        <dbReference type="PROSITE" id="PS51194"/>
    </source>
</evidence>
<gene>
    <name evidence="5" type="ORF">GCM10017557_20090</name>
</gene>
<dbReference type="AlphaFoldDB" id="A0A7G1NZT0"/>
<dbReference type="InterPro" id="IPR011545">
    <property type="entry name" value="DEAD/DEAH_box_helicase_dom"/>
</dbReference>
<protein>
    <submittedName>
        <fullName evidence="5">ATP-dependent helicase</fullName>
    </submittedName>
</protein>
<dbReference type="SMART" id="SM00490">
    <property type="entry name" value="HELICc"/>
    <property type="match status" value="1"/>
</dbReference>
<dbReference type="PANTHER" id="PTHR47962">
    <property type="entry name" value="ATP-DEPENDENT HELICASE LHR-RELATED-RELATED"/>
    <property type="match status" value="1"/>
</dbReference>
<dbReference type="GO" id="GO:0003677">
    <property type="term" value="F:DNA binding"/>
    <property type="evidence" value="ECO:0007669"/>
    <property type="project" value="TreeGrafter"/>
</dbReference>
<dbReference type="GO" id="GO:0016887">
    <property type="term" value="F:ATP hydrolysis activity"/>
    <property type="evidence" value="ECO:0007669"/>
    <property type="project" value="TreeGrafter"/>
</dbReference>
<evidence type="ECO:0000313" key="5">
    <source>
        <dbReference type="EMBL" id="BCL27150.1"/>
    </source>
</evidence>
<organism evidence="5 6">
    <name type="scientific">Streptomyces aurantiacus</name>
    <dbReference type="NCBI Taxonomy" id="47760"/>
    <lineage>
        <taxon>Bacteria</taxon>
        <taxon>Bacillati</taxon>
        <taxon>Actinomycetota</taxon>
        <taxon>Actinomycetes</taxon>
        <taxon>Kitasatosporales</taxon>
        <taxon>Streptomycetaceae</taxon>
        <taxon>Streptomyces</taxon>
        <taxon>Streptomyces aurantiacus group</taxon>
    </lineage>
</organism>
<evidence type="ECO:0000256" key="1">
    <source>
        <dbReference type="ARBA" id="ARBA00022741"/>
    </source>
</evidence>
<dbReference type="SMART" id="SM00487">
    <property type="entry name" value="DEXDc"/>
    <property type="match status" value="1"/>
</dbReference>
<dbReference type="PANTHER" id="PTHR47962:SF5">
    <property type="entry name" value="ATP-DEPENDENT HELICASE LHR-RELATED"/>
    <property type="match status" value="1"/>
</dbReference>
<dbReference type="InterPro" id="IPR014001">
    <property type="entry name" value="Helicase_ATP-bd"/>
</dbReference>
<dbReference type="InterPro" id="IPR027417">
    <property type="entry name" value="P-loop_NTPase"/>
</dbReference>
<keyword evidence="2" id="KW-0067">ATP-binding</keyword>
<evidence type="ECO:0000313" key="6">
    <source>
        <dbReference type="Proteomes" id="UP000516444"/>
    </source>
</evidence>
<proteinExistence type="predicted"/>
<dbReference type="Gene3D" id="3.40.50.300">
    <property type="entry name" value="P-loop containing nucleotide triphosphate hydrolases"/>
    <property type="match status" value="2"/>
</dbReference>
<dbReference type="Pfam" id="PF00270">
    <property type="entry name" value="DEAD"/>
    <property type="match status" value="1"/>
</dbReference>
<keyword evidence="6" id="KW-1185">Reference proteome</keyword>
<dbReference type="InterPro" id="IPR001650">
    <property type="entry name" value="Helicase_C-like"/>
</dbReference>
<keyword evidence="1" id="KW-0547">Nucleotide-binding</keyword>
<name>A0A7G1NZT0_9ACTN</name>
<dbReference type="EMBL" id="AP023440">
    <property type="protein sequence ID" value="BCL27150.1"/>
    <property type="molecule type" value="Genomic_DNA"/>
</dbReference>
<dbReference type="PROSITE" id="PS51194">
    <property type="entry name" value="HELICASE_CTER"/>
    <property type="match status" value="1"/>
</dbReference>
<evidence type="ECO:0000259" key="3">
    <source>
        <dbReference type="PROSITE" id="PS51192"/>
    </source>
</evidence>
<dbReference type="GO" id="GO:0004386">
    <property type="term" value="F:helicase activity"/>
    <property type="evidence" value="ECO:0007669"/>
    <property type="project" value="UniProtKB-KW"/>
</dbReference>
<evidence type="ECO:0000256" key="2">
    <source>
        <dbReference type="ARBA" id="ARBA00022840"/>
    </source>
</evidence>
<dbReference type="InterPro" id="IPR052511">
    <property type="entry name" value="ATP-dep_Helicase"/>
</dbReference>
<keyword evidence="5" id="KW-0347">Helicase</keyword>